<evidence type="ECO:0000256" key="2">
    <source>
        <dbReference type="ARBA" id="ARBA00022692"/>
    </source>
</evidence>
<feature type="region of interest" description="Disordered" evidence="8">
    <location>
        <begin position="271"/>
        <end position="298"/>
    </location>
</feature>
<keyword evidence="6 12" id="KW-0675">Receptor</keyword>
<evidence type="ECO:0000313" key="12">
    <source>
        <dbReference type="RefSeq" id="XP_005094840.1"/>
    </source>
</evidence>
<evidence type="ECO:0000256" key="9">
    <source>
        <dbReference type="SAM" id="Phobius"/>
    </source>
</evidence>
<evidence type="ECO:0000256" key="1">
    <source>
        <dbReference type="ARBA" id="ARBA00004141"/>
    </source>
</evidence>
<dbReference type="PANTHER" id="PTHR24243">
    <property type="entry name" value="G-PROTEIN COUPLED RECEPTOR"/>
    <property type="match status" value="1"/>
</dbReference>
<evidence type="ECO:0000256" key="3">
    <source>
        <dbReference type="ARBA" id="ARBA00022989"/>
    </source>
</evidence>
<accession>A0ABM0JJ52</accession>
<dbReference type="CDD" id="cd00637">
    <property type="entry name" value="7tm_classA_rhodopsin-like"/>
    <property type="match status" value="1"/>
</dbReference>
<dbReference type="PROSITE" id="PS50262">
    <property type="entry name" value="G_PROTEIN_RECEP_F1_2"/>
    <property type="match status" value="1"/>
</dbReference>
<protein>
    <submittedName>
        <fullName evidence="12">Alpha-2 adrenergic receptor</fullName>
    </submittedName>
</protein>
<reference evidence="12" key="1">
    <citation type="submission" date="2025-08" db="UniProtKB">
        <authorList>
            <consortium name="RefSeq"/>
        </authorList>
    </citation>
    <scope>IDENTIFICATION</scope>
</reference>
<evidence type="ECO:0000256" key="4">
    <source>
        <dbReference type="ARBA" id="ARBA00023040"/>
    </source>
</evidence>
<organism evidence="11 12">
    <name type="scientific">Aplysia californica</name>
    <name type="common">California sea hare</name>
    <dbReference type="NCBI Taxonomy" id="6500"/>
    <lineage>
        <taxon>Eukaryota</taxon>
        <taxon>Metazoa</taxon>
        <taxon>Spiralia</taxon>
        <taxon>Lophotrochozoa</taxon>
        <taxon>Mollusca</taxon>
        <taxon>Gastropoda</taxon>
        <taxon>Heterobranchia</taxon>
        <taxon>Euthyneura</taxon>
        <taxon>Tectipleura</taxon>
        <taxon>Aplysiida</taxon>
        <taxon>Aplysioidea</taxon>
        <taxon>Aplysiidae</taxon>
        <taxon>Aplysia</taxon>
    </lineage>
</organism>
<feature type="transmembrane region" description="Helical" evidence="9">
    <location>
        <begin position="72"/>
        <end position="97"/>
    </location>
</feature>
<dbReference type="RefSeq" id="XP_005094840.1">
    <property type="nucleotide sequence ID" value="XM_005094783.3"/>
</dbReference>
<dbReference type="SUPFAM" id="SSF81321">
    <property type="entry name" value="Family A G protein-coupled receptor-like"/>
    <property type="match status" value="1"/>
</dbReference>
<keyword evidence="5 9" id="KW-0472">Membrane</keyword>
<gene>
    <name evidence="12" type="primary">LOC101862487</name>
</gene>
<feature type="domain" description="G-protein coupled receptors family 1 profile" evidence="10">
    <location>
        <begin position="89"/>
        <end position="421"/>
    </location>
</feature>
<keyword evidence="4" id="KW-0297">G-protein coupled receptor</keyword>
<dbReference type="PRINTS" id="PR00237">
    <property type="entry name" value="GPCRRHODOPSN"/>
</dbReference>
<dbReference type="Gene3D" id="1.20.1070.10">
    <property type="entry name" value="Rhodopsin 7-helix transmembrane proteins"/>
    <property type="match status" value="1"/>
</dbReference>
<feature type="transmembrane region" description="Helical" evidence="9">
    <location>
        <begin position="362"/>
        <end position="391"/>
    </location>
</feature>
<sequence>MADIGVVDEVDIDLDGVNDSQIVFYVGYDFDEYAGKVTPKPENKSPMLLVLNTTREPMPDIYELNRRKAGSFYPIFIILGCIMVLGVLCNILVCYIYRCRSRRATSNFFVIFFAIFDMFGCFIGIPLEMCALGLPYVFDVVPLCKIMGFLETWSVCALCLTLICVSYDCYRKHCRPSEDFGVKKARVYCIVSIVVAVVVSIPACFVFDINKIRTAHAGIYGEGCSIDPDLPQWLRILYFACVLTTFTMSLIIMSVLYCLIGVNYWKQRQAEERGEKPSPAKREFPKKHRFVREDTSTSSVTNYNEEICRLHSQSTVSHSNTDPARVPLKSSGIVKTNSLQASSAPPSAAVVQLHVKHTRQTWIFLVISIAFVVTMLPYVVVTILCVATKVFNQFSSNATEIAFNLCIRSYLLNYVVKPVVYIIFNLNFRKEVKQLFLKVWALCTRTSMEQQQGSRQLRRSFTMGAPRSTSRIPIYRPPVSSA</sequence>
<dbReference type="Proteomes" id="UP000694888">
    <property type="component" value="Unplaced"/>
</dbReference>
<keyword evidence="3 9" id="KW-1133">Transmembrane helix</keyword>
<feature type="transmembrane region" description="Helical" evidence="9">
    <location>
        <begin position="411"/>
        <end position="428"/>
    </location>
</feature>
<feature type="transmembrane region" description="Helical" evidence="9">
    <location>
        <begin position="146"/>
        <end position="167"/>
    </location>
</feature>
<evidence type="ECO:0000256" key="8">
    <source>
        <dbReference type="SAM" id="MobiDB-lite"/>
    </source>
</evidence>
<keyword evidence="11" id="KW-1185">Reference proteome</keyword>
<dbReference type="InterPro" id="IPR017452">
    <property type="entry name" value="GPCR_Rhodpsn_7TM"/>
</dbReference>
<dbReference type="InterPro" id="IPR000276">
    <property type="entry name" value="GPCR_Rhodpsn"/>
</dbReference>
<evidence type="ECO:0000256" key="7">
    <source>
        <dbReference type="ARBA" id="ARBA00023224"/>
    </source>
</evidence>
<comment type="subcellular location">
    <subcellularLocation>
        <location evidence="1">Membrane</location>
        <topology evidence="1">Multi-pass membrane protein</topology>
    </subcellularLocation>
</comment>
<feature type="transmembrane region" description="Helical" evidence="9">
    <location>
        <begin position="187"/>
        <end position="209"/>
    </location>
</feature>
<keyword evidence="7" id="KW-0807">Transducer</keyword>
<feature type="transmembrane region" description="Helical" evidence="9">
    <location>
        <begin position="236"/>
        <end position="260"/>
    </location>
</feature>
<feature type="compositionally biased region" description="Basic and acidic residues" evidence="8">
    <location>
        <begin position="271"/>
        <end position="283"/>
    </location>
</feature>
<name>A0ABM0JJ52_APLCA</name>
<dbReference type="GeneID" id="101862487"/>
<evidence type="ECO:0000313" key="11">
    <source>
        <dbReference type="Proteomes" id="UP000694888"/>
    </source>
</evidence>
<dbReference type="Pfam" id="PF00001">
    <property type="entry name" value="7tm_1"/>
    <property type="match status" value="1"/>
</dbReference>
<evidence type="ECO:0000256" key="5">
    <source>
        <dbReference type="ARBA" id="ARBA00023136"/>
    </source>
</evidence>
<keyword evidence="2 9" id="KW-0812">Transmembrane</keyword>
<feature type="transmembrane region" description="Helical" evidence="9">
    <location>
        <begin position="109"/>
        <end position="134"/>
    </location>
</feature>
<dbReference type="PANTHER" id="PTHR24243:SF208">
    <property type="entry name" value="PYROKININ-1 RECEPTOR"/>
    <property type="match status" value="1"/>
</dbReference>
<evidence type="ECO:0000256" key="6">
    <source>
        <dbReference type="ARBA" id="ARBA00023170"/>
    </source>
</evidence>
<evidence type="ECO:0000259" key="10">
    <source>
        <dbReference type="PROSITE" id="PS50262"/>
    </source>
</evidence>
<proteinExistence type="predicted"/>